<evidence type="ECO:0008006" key="4">
    <source>
        <dbReference type="Google" id="ProtNLM"/>
    </source>
</evidence>
<dbReference type="Proteomes" id="UP000054408">
    <property type="component" value="Unassembled WGS sequence"/>
</dbReference>
<feature type="compositionally biased region" description="Acidic residues" evidence="1">
    <location>
        <begin position="167"/>
        <end position="177"/>
    </location>
</feature>
<feature type="compositionally biased region" description="Basic and acidic residues" evidence="1">
    <location>
        <begin position="347"/>
        <end position="372"/>
    </location>
</feature>
<dbReference type="AlphaFoldDB" id="A0A0L0DJ80"/>
<feature type="compositionally biased region" description="Low complexity" evidence="1">
    <location>
        <begin position="39"/>
        <end position="52"/>
    </location>
</feature>
<feature type="region of interest" description="Disordered" evidence="1">
    <location>
        <begin position="1"/>
        <end position="85"/>
    </location>
</feature>
<proteinExistence type="predicted"/>
<protein>
    <recommendedName>
        <fullName evidence="4">Transcription factor Iwr1 domain-containing protein</fullName>
    </recommendedName>
</protein>
<feature type="region of interest" description="Disordered" evidence="1">
    <location>
        <begin position="101"/>
        <end position="132"/>
    </location>
</feature>
<organism evidence="2 3">
    <name type="scientific">Thecamonas trahens ATCC 50062</name>
    <dbReference type="NCBI Taxonomy" id="461836"/>
    <lineage>
        <taxon>Eukaryota</taxon>
        <taxon>Apusozoa</taxon>
        <taxon>Apusomonadida</taxon>
        <taxon>Apusomonadidae</taxon>
        <taxon>Thecamonas</taxon>
    </lineage>
</organism>
<sequence>MSARQVLVGDDEDGGAPLTIVRYKRRRGQRSGRGRGRADSTSSTSSSSSSDDGYGERMAKRQKQRGSGRGGDREVSQAERAGARTAAETASLLTRLPMLFAPSAPGARPTRPRSVVRSSVRSGPGALGKKNAGVLAAASGKSARRRRLLKVRTLRASGGKHINVVDVVDDDDDDDDQAETRSSGTLQDDDDGLRAMLQKHLMPVLNATARGMAKGDALAVARAIAAASGTSLPPAAAESTETLLEWIPGENGETGMLVLAGSEAYVGLDSDDDDDWGGMSLGTANAIGNYYVCQGEALLDENEANMALESYGISSLLMGEYDSDGEVGVHDELDESLDGQEIDYPDEASHDSSDGDEGGYARDGSRSVRRFDPWAPRDVSDDESRDGDDLADDVDDHEFVDPYFELDQAPEVAAFNRFSQAYLGDDGGSSGLRHVSDADEFMARFGGLSLLPDAVDPELYDSEHEEDDPFAALASASFGGESGPRTHVDARAERERLVFDVAHSADVVAYADEAEAEEDAYYYRLYKEQQAAKGRL</sequence>
<feature type="compositionally biased region" description="Acidic residues" evidence="1">
    <location>
        <begin position="380"/>
        <end position="395"/>
    </location>
</feature>
<evidence type="ECO:0000313" key="2">
    <source>
        <dbReference type="EMBL" id="KNC52121.1"/>
    </source>
</evidence>
<reference evidence="2 3" key="1">
    <citation type="submission" date="2010-05" db="EMBL/GenBank/DDBJ databases">
        <title>The Genome Sequence of Thecamonas trahens ATCC 50062.</title>
        <authorList>
            <consortium name="The Broad Institute Genome Sequencing Platform"/>
            <person name="Russ C."/>
            <person name="Cuomo C."/>
            <person name="Shea T."/>
            <person name="Young S.K."/>
            <person name="Zeng Q."/>
            <person name="Koehrsen M."/>
            <person name="Haas B."/>
            <person name="Borodovsky M."/>
            <person name="Guigo R."/>
            <person name="Alvarado L."/>
            <person name="Berlin A."/>
            <person name="Bochicchio J."/>
            <person name="Borenstein D."/>
            <person name="Chapman S."/>
            <person name="Chen Z."/>
            <person name="Freedman E."/>
            <person name="Gellesch M."/>
            <person name="Goldberg J."/>
            <person name="Griggs A."/>
            <person name="Gujja S."/>
            <person name="Heilman E."/>
            <person name="Heiman D."/>
            <person name="Hepburn T."/>
            <person name="Howarth C."/>
            <person name="Jen D."/>
            <person name="Larson L."/>
            <person name="Mehta T."/>
            <person name="Park D."/>
            <person name="Pearson M."/>
            <person name="Roberts A."/>
            <person name="Saif S."/>
            <person name="Shenoy N."/>
            <person name="Sisk P."/>
            <person name="Stolte C."/>
            <person name="Sykes S."/>
            <person name="Thomson T."/>
            <person name="Walk T."/>
            <person name="White J."/>
            <person name="Yandava C."/>
            <person name="Burger G."/>
            <person name="Gray M.W."/>
            <person name="Holland P.W.H."/>
            <person name="King N."/>
            <person name="Lang F.B.F."/>
            <person name="Roger A.J."/>
            <person name="Ruiz-Trillo I."/>
            <person name="Lander E."/>
            <person name="Nusbaum C."/>
        </authorList>
    </citation>
    <scope>NUCLEOTIDE SEQUENCE [LARGE SCALE GENOMIC DNA]</scope>
    <source>
        <strain evidence="2 3">ATCC 50062</strain>
    </source>
</reference>
<feature type="compositionally biased region" description="Basic residues" evidence="1">
    <location>
        <begin position="22"/>
        <end position="35"/>
    </location>
</feature>
<evidence type="ECO:0000256" key="1">
    <source>
        <dbReference type="SAM" id="MobiDB-lite"/>
    </source>
</evidence>
<accession>A0A0L0DJ80</accession>
<gene>
    <name evidence="2" type="ORF">AMSG_00948</name>
</gene>
<feature type="region of interest" description="Disordered" evidence="1">
    <location>
        <begin position="342"/>
        <end position="395"/>
    </location>
</feature>
<evidence type="ECO:0000313" key="3">
    <source>
        <dbReference type="Proteomes" id="UP000054408"/>
    </source>
</evidence>
<feature type="region of interest" description="Disordered" evidence="1">
    <location>
        <begin position="165"/>
        <end position="190"/>
    </location>
</feature>
<keyword evidence="3" id="KW-1185">Reference proteome</keyword>
<dbReference type="EMBL" id="GL349436">
    <property type="protein sequence ID" value="KNC52121.1"/>
    <property type="molecule type" value="Genomic_DNA"/>
</dbReference>
<name>A0A0L0DJ80_THETB</name>
<dbReference type="GeneID" id="25560723"/>
<feature type="compositionally biased region" description="Low complexity" evidence="1">
    <location>
        <begin position="112"/>
        <end position="124"/>
    </location>
</feature>
<dbReference type="RefSeq" id="XP_013762125.1">
    <property type="nucleotide sequence ID" value="XM_013906671.1"/>
</dbReference>